<comment type="caution">
    <text evidence="1">The sequence shown here is derived from an EMBL/GenBank/DDBJ whole genome shotgun (WGS) entry which is preliminary data.</text>
</comment>
<gene>
    <name evidence="1" type="ORF">G0D16_15930</name>
</gene>
<name>A0A702BS67_SALBN</name>
<reference evidence="1" key="1">
    <citation type="journal article" date="2018" name="Genome Biol.">
        <title>SKESA: strategic k-mer extension for scrupulous assemblies.</title>
        <authorList>
            <person name="Souvorov A."/>
            <person name="Agarwala R."/>
            <person name="Lipman D.J."/>
        </authorList>
    </citation>
    <scope>NUCLEOTIDE SEQUENCE</scope>
    <source>
        <strain evidence="1">2702-77</strain>
    </source>
</reference>
<evidence type="ECO:0000313" key="1">
    <source>
        <dbReference type="EMBL" id="HAC6695717.1"/>
    </source>
</evidence>
<accession>A0A702BS67</accession>
<sequence>MAASLACRYDATASLSKTFAQAVCVTTRVNHYQKSHHAEIPSFIPEPCSDVGRSFCPTSRGENGCDNRCIST</sequence>
<reference evidence="1" key="2">
    <citation type="submission" date="2018-09" db="EMBL/GenBank/DDBJ databases">
        <authorList>
            <consortium name="NCBI Pathogen Detection Project"/>
        </authorList>
    </citation>
    <scope>NUCLEOTIDE SEQUENCE</scope>
    <source>
        <strain evidence="1">2702-77</strain>
    </source>
</reference>
<dbReference type="EMBL" id="DAAMHO010000019">
    <property type="protein sequence ID" value="HAC6695717.1"/>
    <property type="molecule type" value="Genomic_DNA"/>
</dbReference>
<protein>
    <submittedName>
        <fullName evidence="1">Uncharacterized protein</fullName>
    </submittedName>
</protein>
<organism evidence="1">
    <name type="scientific">Salmonella bongori serovar 44:r:-</name>
    <dbReference type="NCBI Taxonomy" id="1967585"/>
    <lineage>
        <taxon>Bacteria</taxon>
        <taxon>Pseudomonadati</taxon>
        <taxon>Pseudomonadota</taxon>
        <taxon>Gammaproteobacteria</taxon>
        <taxon>Enterobacterales</taxon>
        <taxon>Enterobacteriaceae</taxon>
        <taxon>Salmonella</taxon>
    </lineage>
</organism>
<proteinExistence type="predicted"/>
<dbReference type="AlphaFoldDB" id="A0A702BS67"/>